<feature type="transmembrane region" description="Helical" evidence="1">
    <location>
        <begin position="447"/>
        <end position="468"/>
    </location>
</feature>
<dbReference type="RefSeq" id="WP_192818624.1">
    <property type="nucleotide sequence ID" value="NZ_CP062310.1"/>
</dbReference>
<reference evidence="2 3" key="1">
    <citation type="submission" date="2020-10" db="EMBL/GenBank/DDBJ databases">
        <title>Thermofilum lucidum 3507LT sp. nov. a novel member of Thermofilaceae family isolated from Chile hot spring, and proposal of description order Thermofilales.</title>
        <authorList>
            <person name="Zayulina K.S."/>
            <person name="Elcheninov A.G."/>
            <person name="Toshchakov S.V."/>
            <person name="Kublanov I.V."/>
        </authorList>
    </citation>
    <scope>NUCLEOTIDE SEQUENCE [LARGE SCALE GENOMIC DNA]</scope>
    <source>
        <strain evidence="2 3">3507LT</strain>
    </source>
</reference>
<dbReference type="EMBL" id="CP062310">
    <property type="protein sequence ID" value="QOJ78652.1"/>
    <property type="molecule type" value="Genomic_DNA"/>
</dbReference>
<dbReference type="KEGG" id="thel:IG193_07820"/>
<dbReference type="InParanoid" id="A0A7L9FH49"/>
<organism evidence="2 3">
    <name type="scientific">Infirmifilum lucidum</name>
    <dbReference type="NCBI Taxonomy" id="2776706"/>
    <lineage>
        <taxon>Archaea</taxon>
        <taxon>Thermoproteota</taxon>
        <taxon>Thermoprotei</taxon>
        <taxon>Thermofilales</taxon>
        <taxon>Thermofilaceae</taxon>
        <taxon>Infirmifilum</taxon>
    </lineage>
</organism>
<dbReference type="GeneID" id="59149794"/>
<proteinExistence type="predicted"/>
<name>A0A7L9FH49_9CREN</name>
<gene>
    <name evidence="2" type="ORF">IG193_07820</name>
</gene>
<sequence length="486" mass="54186">MQRVALITLICLIVLLPHTLPTLKAQPQQITLQLLEPSENPLKNAQVIIILIPLEPIIKTGNTNETGHLNLSQVEFKRFILTIYAIHTTGIYYNTTRVDNLSDINRKSFTLKRYTDKTEILYNNSPIKDSTPIEITGKNKIITPSFIVRNKVFGIKEIKITINNSDIACEYKNATDCMFMLMLKEDGNYTVKINVTNYANISHSYTYNVIRDTGVSLPSNWFSPINDGVTISANEIVNITSLRLNDKPLDSQIISGNGTKKIVINVTRAGAILCQRNILSFTLKDIYGNSLDVSKTIYACPRVNVTNADVALVWVTSRDGILACSRGSCLSNLTAGEREKDVTILFTVKGKDFLYNYSSKLLIRFSNKSIPIHIPKYTKESVTGAKEVLLNASGFYYWAKPQEINSPWILLREAFNPGLGLVEVRLVAAKTSEGILPCDGSIRALRGVGFVLILAAVTLLMGLEYVVLTRRRAPLPYYGEVNLEIS</sequence>
<evidence type="ECO:0000313" key="3">
    <source>
        <dbReference type="Proteomes" id="UP000594121"/>
    </source>
</evidence>
<dbReference type="AlphaFoldDB" id="A0A7L9FH49"/>
<keyword evidence="1" id="KW-1133">Transmembrane helix</keyword>
<keyword evidence="3" id="KW-1185">Reference proteome</keyword>
<accession>A0A7L9FH49</accession>
<evidence type="ECO:0000313" key="2">
    <source>
        <dbReference type="EMBL" id="QOJ78652.1"/>
    </source>
</evidence>
<evidence type="ECO:0000256" key="1">
    <source>
        <dbReference type="SAM" id="Phobius"/>
    </source>
</evidence>
<dbReference type="Proteomes" id="UP000594121">
    <property type="component" value="Chromosome"/>
</dbReference>
<keyword evidence="1" id="KW-0812">Transmembrane</keyword>
<protein>
    <submittedName>
        <fullName evidence="2">Uncharacterized protein</fullName>
    </submittedName>
</protein>
<keyword evidence="1" id="KW-0472">Membrane</keyword>